<dbReference type="InterPro" id="IPR022086">
    <property type="entry name" value="IMCp"/>
</dbReference>
<dbReference type="Pfam" id="PF12314">
    <property type="entry name" value="IMCp"/>
    <property type="match status" value="1"/>
</dbReference>
<accession>A0A0Q9X3U3</accession>
<protein>
    <submittedName>
        <fullName evidence="1">Uncharacterized protein</fullName>
    </submittedName>
</protein>
<dbReference type="STRING" id="7260.A0A0Q9X3U3"/>
<dbReference type="InParanoid" id="A0A0Q9X3U3"/>
<dbReference type="EMBL" id="CH964265">
    <property type="protein sequence ID" value="KRF99793.1"/>
    <property type="molecule type" value="Genomic_DNA"/>
</dbReference>
<organism evidence="1 2">
    <name type="scientific">Drosophila willistoni</name>
    <name type="common">Fruit fly</name>
    <dbReference type="NCBI Taxonomy" id="7260"/>
    <lineage>
        <taxon>Eukaryota</taxon>
        <taxon>Metazoa</taxon>
        <taxon>Ecdysozoa</taxon>
        <taxon>Arthropoda</taxon>
        <taxon>Hexapoda</taxon>
        <taxon>Insecta</taxon>
        <taxon>Pterygota</taxon>
        <taxon>Neoptera</taxon>
        <taxon>Endopterygota</taxon>
        <taxon>Diptera</taxon>
        <taxon>Brachycera</taxon>
        <taxon>Muscomorpha</taxon>
        <taxon>Ephydroidea</taxon>
        <taxon>Drosophilidae</taxon>
        <taxon>Drosophila</taxon>
        <taxon>Sophophora</taxon>
    </lineage>
</organism>
<dbReference type="AlphaFoldDB" id="A0A0Q9X3U3"/>
<sequence>MNIAVKRLESYEDPVRARESNKHEHQIKSVKVKIKHHHHHHHHNHIKEVIKTVPKPYPVEKIVHIPFERIVEKIVHVPKILNVTLEKVVHVPVEKIVEKIIHIPKPVHIPKPYLIEKMVEKVVHVPKPFPVLRTVPYPVEIKVAAQEKLPIPFKMKAERKLIGYFNTKEPIKLKTFGQKNNNQTDDFKLNIEVENASNKKQYPVILPSDYIHNKIKFQNRNSTHHFNGIPLSVPIQLVPLQPKKYQSSIGFELDASDSS</sequence>
<dbReference type="PANTHER" id="PTHR47771">
    <property type="entry name" value="LD27203P-RELATED"/>
    <property type="match status" value="1"/>
</dbReference>
<dbReference type="OrthoDB" id="371494at2759"/>
<proteinExistence type="predicted"/>
<dbReference type="PANTHER" id="PTHR47771:SF14">
    <property type="entry name" value="RH73259P"/>
    <property type="match status" value="1"/>
</dbReference>
<keyword evidence="2" id="KW-1185">Reference proteome</keyword>
<gene>
    <name evidence="1" type="primary">Dwil\GK27465</name>
    <name evidence="1" type="ORF">Dwil_GK27465</name>
</gene>
<reference evidence="1 2" key="1">
    <citation type="journal article" date="2007" name="Nature">
        <title>Evolution of genes and genomes on the Drosophila phylogeny.</title>
        <authorList>
            <consortium name="Drosophila 12 Genomes Consortium"/>
            <person name="Clark A.G."/>
            <person name="Eisen M.B."/>
            <person name="Smith D.R."/>
            <person name="Bergman C.M."/>
            <person name="Oliver B."/>
            <person name="Markow T.A."/>
            <person name="Kaufman T.C."/>
            <person name="Kellis M."/>
            <person name="Gelbart W."/>
            <person name="Iyer V.N."/>
            <person name="Pollard D.A."/>
            <person name="Sackton T.B."/>
            <person name="Larracuente A.M."/>
            <person name="Singh N.D."/>
            <person name="Abad J.P."/>
            <person name="Abt D.N."/>
            <person name="Adryan B."/>
            <person name="Aguade M."/>
            <person name="Akashi H."/>
            <person name="Anderson W.W."/>
            <person name="Aquadro C.F."/>
            <person name="Ardell D.H."/>
            <person name="Arguello R."/>
            <person name="Artieri C.G."/>
            <person name="Barbash D.A."/>
            <person name="Barker D."/>
            <person name="Barsanti P."/>
            <person name="Batterham P."/>
            <person name="Batzoglou S."/>
            <person name="Begun D."/>
            <person name="Bhutkar A."/>
            <person name="Blanco E."/>
            <person name="Bosak S.A."/>
            <person name="Bradley R.K."/>
            <person name="Brand A.D."/>
            <person name="Brent M.R."/>
            <person name="Brooks A.N."/>
            <person name="Brown R.H."/>
            <person name="Butlin R.K."/>
            <person name="Caggese C."/>
            <person name="Calvi B.R."/>
            <person name="Bernardo de Carvalho A."/>
            <person name="Caspi A."/>
            <person name="Castrezana S."/>
            <person name="Celniker S.E."/>
            <person name="Chang J.L."/>
            <person name="Chapple C."/>
            <person name="Chatterji S."/>
            <person name="Chinwalla A."/>
            <person name="Civetta A."/>
            <person name="Clifton S.W."/>
            <person name="Comeron J.M."/>
            <person name="Costello J.C."/>
            <person name="Coyne J.A."/>
            <person name="Daub J."/>
            <person name="David R.G."/>
            <person name="Delcher A.L."/>
            <person name="Delehaunty K."/>
            <person name="Do C.B."/>
            <person name="Ebling H."/>
            <person name="Edwards K."/>
            <person name="Eickbush T."/>
            <person name="Evans J.D."/>
            <person name="Filipski A."/>
            <person name="Findeiss S."/>
            <person name="Freyhult E."/>
            <person name="Fulton L."/>
            <person name="Fulton R."/>
            <person name="Garcia A.C."/>
            <person name="Gardiner A."/>
            <person name="Garfield D.A."/>
            <person name="Garvin B.E."/>
            <person name="Gibson G."/>
            <person name="Gilbert D."/>
            <person name="Gnerre S."/>
            <person name="Godfrey J."/>
            <person name="Good R."/>
            <person name="Gotea V."/>
            <person name="Gravely B."/>
            <person name="Greenberg A.J."/>
            <person name="Griffiths-Jones S."/>
            <person name="Gross S."/>
            <person name="Guigo R."/>
            <person name="Gustafson E.A."/>
            <person name="Haerty W."/>
            <person name="Hahn M.W."/>
            <person name="Halligan D.L."/>
            <person name="Halpern A.L."/>
            <person name="Halter G.M."/>
            <person name="Han M.V."/>
            <person name="Heger A."/>
            <person name="Hillier L."/>
            <person name="Hinrichs A.S."/>
            <person name="Holmes I."/>
            <person name="Hoskins R.A."/>
            <person name="Hubisz M.J."/>
            <person name="Hultmark D."/>
            <person name="Huntley M.A."/>
            <person name="Jaffe D.B."/>
            <person name="Jagadeeshan S."/>
            <person name="Jeck W.R."/>
            <person name="Johnson J."/>
            <person name="Jones C.D."/>
            <person name="Jordan W.C."/>
            <person name="Karpen G.H."/>
            <person name="Kataoka E."/>
            <person name="Keightley P.D."/>
            <person name="Kheradpour P."/>
            <person name="Kirkness E.F."/>
            <person name="Koerich L.B."/>
            <person name="Kristiansen K."/>
            <person name="Kudrna D."/>
            <person name="Kulathinal R.J."/>
            <person name="Kumar S."/>
            <person name="Kwok R."/>
            <person name="Lander E."/>
            <person name="Langley C.H."/>
            <person name="Lapoint R."/>
            <person name="Lazzaro B.P."/>
            <person name="Lee S.J."/>
            <person name="Levesque L."/>
            <person name="Li R."/>
            <person name="Lin C.F."/>
            <person name="Lin M.F."/>
            <person name="Lindblad-Toh K."/>
            <person name="Llopart A."/>
            <person name="Long M."/>
            <person name="Low L."/>
            <person name="Lozovsky E."/>
            <person name="Lu J."/>
            <person name="Luo M."/>
            <person name="Machado C.A."/>
            <person name="Makalowski W."/>
            <person name="Marzo M."/>
            <person name="Matsuda M."/>
            <person name="Matzkin L."/>
            <person name="McAllister B."/>
            <person name="McBride C.S."/>
            <person name="McKernan B."/>
            <person name="McKernan K."/>
            <person name="Mendez-Lago M."/>
            <person name="Minx P."/>
            <person name="Mollenhauer M.U."/>
            <person name="Montooth K."/>
            <person name="Mount S.M."/>
            <person name="Mu X."/>
            <person name="Myers E."/>
            <person name="Negre B."/>
            <person name="Newfeld S."/>
            <person name="Nielsen R."/>
            <person name="Noor M.A."/>
            <person name="O'Grady P."/>
            <person name="Pachter L."/>
            <person name="Papaceit M."/>
            <person name="Parisi M.J."/>
            <person name="Parisi M."/>
            <person name="Parts L."/>
            <person name="Pedersen J.S."/>
            <person name="Pesole G."/>
            <person name="Phillippy A.M."/>
            <person name="Ponting C.P."/>
            <person name="Pop M."/>
            <person name="Porcelli D."/>
            <person name="Powell J.R."/>
            <person name="Prohaska S."/>
            <person name="Pruitt K."/>
            <person name="Puig M."/>
            <person name="Quesneville H."/>
            <person name="Ram K.R."/>
            <person name="Rand D."/>
            <person name="Rasmussen M.D."/>
            <person name="Reed L.K."/>
            <person name="Reenan R."/>
            <person name="Reily A."/>
            <person name="Remington K.A."/>
            <person name="Rieger T.T."/>
            <person name="Ritchie M.G."/>
            <person name="Robin C."/>
            <person name="Rogers Y.H."/>
            <person name="Rohde C."/>
            <person name="Rozas J."/>
            <person name="Rubenfield M.J."/>
            <person name="Ruiz A."/>
            <person name="Russo S."/>
            <person name="Salzberg S.L."/>
            <person name="Sanchez-Gracia A."/>
            <person name="Saranga D.J."/>
            <person name="Sato H."/>
            <person name="Schaeffer S.W."/>
            <person name="Schatz M.C."/>
            <person name="Schlenke T."/>
            <person name="Schwartz R."/>
            <person name="Segarra C."/>
            <person name="Singh R.S."/>
            <person name="Sirot L."/>
            <person name="Sirota M."/>
            <person name="Sisneros N.B."/>
            <person name="Smith C.D."/>
            <person name="Smith T.F."/>
            <person name="Spieth J."/>
            <person name="Stage D.E."/>
            <person name="Stark A."/>
            <person name="Stephan W."/>
            <person name="Strausberg R.L."/>
            <person name="Strempel S."/>
            <person name="Sturgill D."/>
            <person name="Sutton G."/>
            <person name="Sutton G.G."/>
            <person name="Tao W."/>
            <person name="Teichmann S."/>
            <person name="Tobari Y.N."/>
            <person name="Tomimura Y."/>
            <person name="Tsolas J.M."/>
            <person name="Valente V.L."/>
            <person name="Venter E."/>
            <person name="Venter J.C."/>
            <person name="Vicario S."/>
            <person name="Vieira F.G."/>
            <person name="Vilella A.J."/>
            <person name="Villasante A."/>
            <person name="Walenz B."/>
            <person name="Wang J."/>
            <person name="Wasserman M."/>
            <person name="Watts T."/>
            <person name="Wilson D."/>
            <person name="Wilson R.K."/>
            <person name="Wing R.A."/>
            <person name="Wolfner M.F."/>
            <person name="Wong A."/>
            <person name="Wong G.K."/>
            <person name="Wu C.I."/>
            <person name="Wu G."/>
            <person name="Yamamoto D."/>
            <person name="Yang H.P."/>
            <person name="Yang S.P."/>
            <person name="Yorke J.A."/>
            <person name="Yoshida K."/>
            <person name="Zdobnov E."/>
            <person name="Zhang P."/>
            <person name="Zhang Y."/>
            <person name="Zimin A.V."/>
            <person name="Baldwin J."/>
            <person name="Abdouelleil A."/>
            <person name="Abdulkadir J."/>
            <person name="Abebe A."/>
            <person name="Abera B."/>
            <person name="Abreu J."/>
            <person name="Acer S.C."/>
            <person name="Aftuck L."/>
            <person name="Alexander A."/>
            <person name="An P."/>
            <person name="Anderson E."/>
            <person name="Anderson S."/>
            <person name="Arachi H."/>
            <person name="Azer M."/>
            <person name="Bachantsang P."/>
            <person name="Barry A."/>
            <person name="Bayul T."/>
            <person name="Berlin A."/>
            <person name="Bessette D."/>
            <person name="Bloom T."/>
            <person name="Blye J."/>
            <person name="Boguslavskiy L."/>
            <person name="Bonnet C."/>
            <person name="Boukhgalter B."/>
            <person name="Bourzgui I."/>
            <person name="Brown A."/>
            <person name="Cahill P."/>
            <person name="Channer S."/>
            <person name="Cheshatsang Y."/>
            <person name="Chuda L."/>
            <person name="Citroen M."/>
            <person name="Collymore A."/>
            <person name="Cooke P."/>
            <person name="Costello M."/>
            <person name="D'Aco K."/>
            <person name="Daza R."/>
            <person name="De Haan G."/>
            <person name="DeGray S."/>
            <person name="DeMaso C."/>
            <person name="Dhargay N."/>
            <person name="Dooley K."/>
            <person name="Dooley E."/>
            <person name="Doricent M."/>
            <person name="Dorje P."/>
            <person name="Dorjee K."/>
            <person name="Dupes A."/>
            <person name="Elong R."/>
            <person name="Falk J."/>
            <person name="Farina A."/>
            <person name="Faro S."/>
            <person name="Ferguson D."/>
            <person name="Fisher S."/>
            <person name="Foley C.D."/>
            <person name="Franke A."/>
            <person name="Friedrich D."/>
            <person name="Gadbois L."/>
            <person name="Gearin G."/>
            <person name="Gearin C.R."/>
            <person name="Giannoukos G."/>
            <person name="Goode T."/>
            <person name="Graham J."/>
            <person name="Grandbois E."/>
            <person name="Grewal S."/>
            <person name="Gyaltsen K."/>
            <person name="Hafez N."/>
            <person name="Hagos B."/>
            <person name="Hall J."/>
            <person name="Henson C."/>
            <person name="Hollinger A."/>
            <person name="Honan T."/>
            <person name="Huard M.D."/>
            <person name="Hughes L."/>
            <person name="Hurhula B."/>
            <person name="Husby M.E."/>
            <person name="Kamat A."/>
            <person name="Kanga B."/>
            <person name="Kashin S."/>
            <person name="Khazanovich D."/>
            <person name="Kisner P."/>
            <person name="Lance K."/>
            <person name="Lara M."/>
            <person name="Lee W."/>
            <person name="Lennon N."/>
            <person name="Letendre F."/>
            <person name="LeVine R."/>
            <person name="Lipovsky A."/>
            <person name="Liu X."/>
            <person name="Liu J."/>
            <person name="Liu S."/>
            <person name="Lokyitsang T."/>
            <person name="Lokyitsang Y."/>
            <person name="Lubonja R."/>
            <person name="Lui A."/>
            <person name="MacDonald P."/>
            <person name="Magnisalis V."/>
            <person name="Maru K."/>
            <person name="Matthews C."/>
            <person name="McCusker W."/>
            <person name="McDonough S."/>
            <person name="Mehta T."/>
            <person name="Meldrim J."/>
            <person name="Meneus L."/>
            <person name="Mihai O."/>
            <person name="Mihalev A."/>
            <person name="Mihova T."/>
            <person name="Mittelman R."/>
            <person name="Mlenga V."/>
            <person name="Montmayeur A."/>
            <person name="Mulrain L."/>
            <person name="Navidi A."/>
            <person name="Naylor J."/>
            <person name="Negash T."/>
            <person name="Nguyen T."/>
            <person name="Nguyen N."/>
            <person name="Nicol R."/>
            <person name="Norbu C."/>
            <person name="Norbu N."/>
            <person name="Novod N."/>
            <person name="O'Neill B."/>
            <person name="Osman S."/>
            <person name="Markiewicz E."/>
            <person name="Oyono O.L."/>
            <person name="Patti C."/>
            <person name="Phunkhang P."/>
            <person name="Pierre F."/>
            <person name="Priest M."/>
            <person name="Raghuraman S."/>
            <person name="Rege F."/>
            <person name="Reyes R."/>
            <person name="Rise C."/>
            <person name="Rogov P."/>
            <person name="Ross K."/>
            <person name="Ryan E."/>
            <person name="Settipalli S."/>
            <person name="Shea T."/>
            <person name="Sherpa N."/>
            <person name="Shi L."/>
            <person name="Shih D."/>
            <person name="Sparrow T."/>
            <person name="Spaulding J."/>
            <person name="Stalker J."/>
            <person name="Stange-Thomann N."/>
            <person name="Stavropoulos S."/>
            <person name="Stone C."/>
            <person name="Strader C."/>
            <person name="Tesfaye S."/>
            <person name="Thomson T."/>
            <person name="Thoulutsang Y."/>
            <person name="Thoulutsang D."/>
            <person name="Topham K."/>
            <person name="Topping I."/>
            <person name="Tsamla T."/>
            <person name="Vassiliev H."/>
            <person name="Vo A."/>
            <person name="Wangchuk T."/>
            <person name="Wangdi T."/>
            <person name="Weiand M."/>
            <person name="Wilkinson J."/>
            <person name="Wilson A."/>
            <person name="Yadav S."/>
            <person name="Young G."/>
            <person name="Yu Q."/>
            <person name="Zembek L."/>
            <person name="Zhong D."/>
            <person name="Zimmer A."/>
            <person name="Zwirko Z."/>
            <person name="Jaffe D.B."/>
            <person name="Alvarez P."/>
            <person name="Brockman W."/>
            <person name="Butler J."/>
            <person name="Chin C."/>
            <person name="Gnerre S."/>
            <person name="Grabherr M."/>
            <person name="Kleber M."/>
            <person name="Mauceli E."/>
            <person name="MacCallum I."/>
        </authorList>
    </citation>
    <scope>NUCLEOTIDE SEQUENCE [LARGE SCALE GENOMIC DNA]</scope>
    <source>
        <strain evidence="2">Tucson 14030-0811.24</strain>
    </source>
</reference>
<evidence type="ECO:0000313" key="2">
    <source>
        <dbReference type="Proteomes" id="UP000007798"/>
    </source>
</evidence>
<evidence type="ECO:0000313" key="1">
    <source>
        <dbReference type="EMBL" id="KRF99793.1"/>
    </source>
</evidence>
<name>A0A0Q9X3U3_DROWI</name>
<dbReference type="Proteomes" id="UP000007798">
    <property type="component" value="Unassembled WGS sequence"/>
</dbReference>